<dbReference type="Proteomes" id="UP000325003">
    <property type="component" value="Unassembled WGS sequence"/>
</dbReference>
<keyword evidence="2" id="KW-1185">Reference proteome</keyword>
<sequence>MAATTARWIALAIVVGAGLTGCSDDGGSDKKSDEKPVFIQITIQDGQVTPNGDRVDVSPGQPIDLEVIADAPGEIHVHSDPEQEFEYDAGTTQLDEFEISRPGIVAVESHTLDQVIVQLEVK</sequence>
<proteinExistence type="predicted"/>
<protein>
    <recommendedName>
        <fullName evidence="3">EfeO-type cupredoxin-like domain-containing protein</fullName>
    </recommendedName>
</protein>
<dbReference type="AlphaFoldDB" id="A0A5B1LEH2"/>
<comment type="caution">
    <text evidence="1">The sequence shown here is derived from an EMBL/GenBank/DDBJ whole genome shotgun (WGS) entry which is preliminary data.</text>
</comment>
<gene>
    <name evidence="1" type="ORF">F0U44_09465</name>
</gene>
<reference evidence="1 2" key="2">
    <citation type="submission" date="2019-09" db="EMBL/GenBank/DDBJ databases">
        <authorList>
            <person name="Jin C."/>
        </authorList>
    </citation>
    <scope>NUCLEOTIDE SEQUENCE [LARGE SCALE GENOMIC DNA]</scope>
    <source>
        <strain evidence="1 2">BN130099</strain>
    </source>
</reference>
<dbReference type="RefSeq" id="WP_149728054.1">
    <property type="nucleotide sequence ID" value="NZ_VUJV01000003.1"/>
</dbReference>
<evidence type="ECO:0008006" key="3">
    <source>
        <dbReference type="Google" id="ProtNLM"/>
    </source>
</evidence>
<name>A0A5B1LEH2_9ACTN</name>
<organism evidence="1 2">
    <name type="scientific">Nocardioides humilatus</name>
    <dbReference type="NCBI Taxonomy" id="2607660"/>
    <lineage>
        <taxon>Bacteria</taxon>
        <taxon>Bacillati</taxon>
        <taxon>Actinomycetota</taxon>
        <taxon>Actinomycetes</taxon>
        <taxon>Propionibacteriales</taxon>
        <taxon>Nocardioidaceae</taxon>
        <taxon>Nocardioides</taxon>
    </lineage>
</organism>
<reference evidence="1 2" key="1">
    <citation type="submission" date="2019-09" db="EMBL/GenBank/DDBJ databases">
        <title>Nocardioides panacisoli sp. nov., isolated from the soil of a ginseng field.</title>
        <authorList>
            <person name="Cho C."/>
        </authorList>
    </citation>
    <scope>NUCLEOTIDE SEQUENCE [LARGE SCALE GENOMIC DNA]</scope>
    <source>
        <strain evidence="1 2">BN130099</strain>
    </source>
</reference>
<dbReference type="PROSITE" id="PS51257">
    <property type="entry name" value="PROKAR_LIPOPROTEIN"/>
    <property type="match status" value="1"/>
</dbReference>
<evidence type="ECO:0000313" key="2">
    <source>
        <dbReference type="Proteomes" id="UP000325003"/>
    </source>
</evidence>
<evidence type="ECO:0000313" key="1">
    <source>
        <dbReference type="EMBL" id="KAA1418714.1"/>
    </source>
</evidence>
<dbReference type="EMBL" id="VUJV01000003">
    <property type="protein sequence ID" value="KAA1418714.1"/>
    <property type="molecule type" value="Genomic_DNA"/>
</dbReference>
<accession>A0A5B1LEH2</accession>